<evidence type="ECO:0000313" key="2">
    <source>
        <dbReference type="EMBL" id="MBB6325581.1"/>
    </source>
</evidence>
<dbReference type="Proteomes" id="UP000588604">
    <property type="component" value="Unassembled WGS sequence"/>
</dbReference>
<gene>
    <name evidence="2" type="ORF">FHS59_001196</name>
</gene>
<sequence>MSSVVMKIPPFAVLFFLFLLISPIDIFGQEIPGLDSFNEKRIEYNKTGMVILGSWAIGNMVWGAAGARNSTGQTKAFHQMNLYWNSVNLLIAGLGYWQATKEVPSNDLLESMLAQGKIEKILLLNAGLDLAYMAGGMYLKERGQRISKDKFVGFGKSIILQGAFLLTFDALMYTFHVTHAKELPAFFEQVSFTPAGMTMTIPLSK</sequence>
<evidence type="ECO:0000313" key="3">
    <source>
        <dbReference type="Proteomes" id="UP000588604"/>
    </source>
</evidence>
<dbReference type="InterPro" id="IPR054261">
    <property type="entry name" value="DUF6992"/>
</dbReference>
<comment type="caution">
    <text evidence="2">The sequence shown here is derived from an EMBL/GenBank/DDBJ whole genome shotgun (WGS) entry which is preliminary data.</text>
</comment>
<organism evidence="2 3">
    <name type="scientific">Algoriphagus iocasae</name>
    <dbReference type="NCBI Taxonomy" id="1836499"/>
    <lineage>
        <taxon>Bacteria</taxon>
        <taxon>Pseudomonadati</taxon>
        <taxon>Bacteroidota</taxon>
        <taxon>Cytophagia</taxon>
        <taxon>Cytophagales</taxon>
        <taxon>Cyclobacteriaceae</taxon>
        <taxon>Algoriphagus</taxon>
    </lineage>
</organism>
<dbReference type="RefSeq" id="WP_184493939.1">
    <property type="nucleotide sequence ID" value="NZ_JACIJO010000001.1"/>
</dbReference>
<accession>A0A841MU85</accession>
<keyword evidence="1" id="KW-0472">Membrane</keyword>
<protein>
    <submittedName>
        <fullName evidence="2">Uncharacterized protein</fullName>
    </submittedName>
</protein>
<proteinExistence type="predicted"/>
<feature type="transmembrane region" description="Helical" evidence="1">
    <location>
        <begin position="82"/>
        <end position="99"/>
    </location>
</feature>
<dbReference type="AlphaFoldDB" id="A0A841MU85"/>
<keyword evidence="3" id="KW-1185">Reference proteome</keyword>
<name>A0A841MU85_9BACT</name>
<keyword evidence="1" id="KW-0812">Transmembrane</keyword>
<keyword evidence="1" id="KW-1133">Transmembrane helix</keyword>
<feature type="transmembrane region" description="Helical" evidence="1">
    <location>
        <begin position="151"/>
        <end position="175"/>
    </location>
</feature>
<evidence type="ECO:0000256" key="1">
    <source>
        <dbReference type="SAM" id="Phobius"/>
    </source>
</evidence>
<feature type="transmembrane region" description="Helical" evidence="1">
    <location>
        <begin position="44"/>
        <end position="62"/>
    </location>
</feature>
<reference evidence="2 3" key="1">
    <citation type="submission" date="2020-08" db="EMBL/GenBank/DDBJ databases">
        <title>Genomic Encyclopedia of Type Strains, Phase IV (KMG-IV): sequencing the most valuable type-strain genomes for metagenomic binning, comparative biology and taxonomic classification.</title>
        <authorList>
            <person name="Goeker M."/>
        </authorList>
    </citation>
    <scope>NUCLEOTIDE SEQUENCE [LARGE SCALE GENOMIC DNA]</scope>
    <source>
        <strain evidence="2 3">DSM 102044</strain>
    </source>
</reference>
<feature type="transmembrane region" description="Helical" evidence="1">
    <location>
        <begin position="121"/>
        <end position="139"/>
    </location>
</feature>
<dbReference type="Pfam" id="PF22503">
    <property type="entry name" value="DUF6992"/>
    <property type="match status" value="1"/>
</dbReference>
<dbReference type="EMBL" id="JACIJO010000001">
    <property type="protein sequence ID" value="MBB6325581.1"/>
    <property type="molecule type" value="Genomic_DNA"/>
</dbReference>